<reference evidence="1 2" key="1">
    <citation type="submission" date="2015-01" db="EMBL/GenBank/DDBJ databases">
        <title>Genome of allotetraploid Gossypium barbadense reveals genomic plasticity and fiber elongation in cotton evolution.</title>
        <authorList>
            <person name="Chen X."/>
            <person name="Liu X."/>
            <person name="Zhao B."/>
            <person name="Zheng H."/>
            <person name="Hu Y."/>
            <person name="Lu G."/>
            <person name="Yang C."/>
            <person name="Chen J."/>
            <person name="Shan C."/>
            <person name="Zhang L."/>
            <person name="Zhou Y."/>
            <person name="Wang L."/>
            <person name="Guo W."/>
            <person name="Bai Y."/>
            <person name="Ruan J."/>
            <person name="Shangguan X."/>
            <person name="Mao Y."/>
            <person name="Jiang J."/>
            <person name="Zhu Y."/>
            <person name="Lei J."/>
            <person name="Kang H."/>
            <person name="Chen S."/>
            <person name="He X."/>
            <person name="Wang R."/>
            <person name="Wang Y."/>
            <person name="Chen J."/>
            <person name="Wang L."/>
            <person name="Yu S."/>
            <person name="Wang B."/>
            <person name="Wei J."/>
            <person name="Song S."/>
            <person name="Lu X."/>
            <person name="Gao Z."/>
            <person name="Gu W."/>
            <person name="Deng X."/>
            <person name="Ma D."/>
            <person name="Wang S."/>
            <person name="Liang W."/>
            <person name="Fang L."/>
            <person name="Cai C."/>
            <person name="Zhu X."/>
            <person name="Zhou B."/>
            <person name="Zhang Y."/>
            <person name="Chen Z."/>
            <person name="Xu S."/>
            <person name="Zhu R."/>
            <person name="Wang S."/>
            <person name="Zhang T."/>
            <person name="Zhao G."/>
        </authorList>
    </citation>
    <scope>NUCLEOTIDE SEQUENCE [LARGE SCALE GENOMIC DNA]</scope>
    <source>
        <strain evidence="2">cv. Xinhai21</strain>
        <tissue evidence="1">Leaf</tissue>
    </source>
</reference>
<dbReference type="Proteomes" id="UP000239757">
    <property type="component" value="Unassembled WGS sequence"/>
</dbReference>
<accession>A0A2P5YK91</accession>
<name>A0A2P5YK91_GOSBA</name>
<dbReference type="AlphaFoldDB" id="A0A2P5YK91"/>
<dbReference type="EMBL" id="KZ663080">
    <property type="protein sequence ID" value="PPS16019.1"/>
    <property type="molecule type" value="Genomic_DNA"/>
</dbReference>
<protein>
    <submittedName>
        <fullName evidence="1">Uncharacterized protein</fullName>
    </submittedName>
</protein>
<evidence type="ECO:0000313" key="2">
    <source>
        <dbReference type="Proteomes" id="UP000239757"/>
    </source>
</evidence>
<proteinExistence type="predicted"/>
<evidence type="ECO:0000313" key="1">
    <source>
        <dbReference type="EMBL" id="PPS16019.1"/>
    </source>
</evidence>
<sequence>MEFSCGKLRHAQKQCNGPMEMSKRDSSIWKCGMNLRVGFIRKGILEKGISLEVVGGGSVDKGVTDKSRGGSGAFVDRKVKEGMICLSKDSLNKRHVRTKYDKGRHYASGEGALALIFRRLKIKRVLNKNLNEEYAVKEFQKIRGNNGSIIKELMKIQSEKKNVVVNIEVDKKEVVKKFKKYMGNQRRERKMSKKDVEVNGCVRESFEGCSI</sequence>
<organism evidence="1 2">
    <name type="scientific">Gossypium barbadense</name>
    <name type="common">Sea Island cotton</name>
    <name type="synonym">Hibiscus barbadensis</name>
    <dbReference type="NCBI Taxonomy" id="3634"/>
    <lineage>
        <taxon>Eukaryota</taxon>
        <taxon>Viridiplantae</taxon>
        <taxon>Streptophyta</taxon>
        <taxon>Embryophyta</taxon>
        <taxon>Tracheophyta</taxon>
        <taxon>Spermatophyta</taxon>
        <taxon>Magnoliopsida</taxon>
        <taxon>eudicotyledons</taxon>
        <taxon>Gunneridae</taxon>
        <taxon>Pentapetalae</taxon>
        <taxon>rosids</taxon>
        <taxon>malvids</taxon>
        <taxon>Malvales</taxon>
        <taxon>Malvaceae</taxon>
        <taxon>Malvoideae</taxon>
        <taxon>Gossypium</taxon>
    </lineage>
</organism>
<gene>
    <name evidence="1" type="ORF">GOBAR_AA04562</name>
</gene>